<feature type="coiled-coil region" evidence="1">
    <location>
        <begin position="211"/>
        <end position="245"/>
    </location>
</feature>
<evidence type="ECO:0000313" key="4">
    <source>
        <dbReference type="Proteomes" id="UP000180098"/>
    </source>
</evidence>
<reference evidence="3 4" key="1">
    <citation type="submission" date="2016-10" db="EMBL/GenBank/DDBJ databases">
        <title>Draft genome sequences of four alkaliphilic bacteria belonging to the Anaerobacillus genus.</title>
        <authorList>
            <person name="Bassil N.M."/>
            <person name="Lloyd J.R."/>
        </authorList>
    </citation>
    <scope>NUCLEOTIDE SEQUENCE [LARGE SCALE GENOMIC DNA]</scope>
    <source>
        <strain evidence="3 4">DSM 15340</strain>
    </source>
</reference>
<evidence type="ECO:0000256" key="1">
    <source>
        <dbReference type="SAM" id="Coils"/>
    </source>
</evidence>
<accession>A0A1S2LX94</accession>
<name>A0A1S2LX94_9BACI</name>
<keyword evidence="4" id="KW-1185">Reference proteome</keyword>
<dbReference type="OrthoDB" id="983149at2"/>
<feature type="coiled-coil region" evidence="1">
    <location>
        <begin position="116"/>
        <end position="147"/>
    </location>
</feature>
<evidence type="ECO:0000259" key="2">
    <source>
        <dbReference type="Pfam" id="PF14020"/>
    </source>
</evidence>
<gene>
    <name evidence="3" type="ORF">BKP35_03085</name>
</gene>
<dbReference type="EMBL" id="MLQQ01000001">
    <property type="protein sequence ID" value="OIJ15985.1"/>
    <property type="molecule type" value="Genomic_DNA"/>
</dbReference>
<proteinExistence type="predicted"/>
<dbReference type="Pfam" id="PF14020">
    <property type="entry name" value="DUF4236"/>
    <property type="match status" value="1"/>
</dbReference>
<dbReference type="InterPro" id="IPR025330">
    <property type="entry name" value="DUF4236"/>
</dbReference>
<dbReference type="AlphaFoldDB" id="A0A1S2LX94"/>
<dbReference type="RefSeq" id="WP_071311910.1">
    <property type="nucleotide sequence ID" value="NZ_MLQQ01000001.1"/>
</dbReference>
<evidence type="ECO:0000313" key="3">
    <source>
        <dbReference type="EMBL" id="OIJ15985.1"/>
    </source>
</evidence>
<comment type="caution">
    <text evidence="3">The sequence shown here is derived from an EMBL/GenBank/DDBJ whole genome shotgun (WGS) entry which is preliminary data.</text>
</comment>
<dbReference type="Proteomes" id="UP000180098">
    <property type="component" value="Unassembled WGS sequence"/>
</dbReference>
<protein>
    <recommendedName>
        <fullName evidence="2">DUF4236 domain-containing protein</fullName>
    </recommendedName>
</protein>
<keyword evidence="1" id="KW-0175">Coiled coil</keyword>
<organism evidence="3 4">
    <name type="scientific">Anaerobacillus arseniciselenatis</name>
    <dbReference type="NCBI Taxonomy" id="85682"/>
    <lineage>
        <taxon>Bacteria</taxon>
        <taxon>Bacillati</taxon>
        <taxon>Bacillota</taxon>
        <taxon>Bacilli</taxon>
        <taxon>Bacillales</taxon>
        <taxon>Bacillaceae</taxon>
        <taxon>Anaerobacillus</taxon>
    </lineage>
</organism>
<feature type="domain" description="DUF4236" evidence="2">
    <location>
        <begin position="3"/>
        <end position="56"/>
    </location>
</feature>
<sequence>MSFRFQKRVRVAPGLRLNISKRGVSTSVGRRGASVTLGRRGLYGNVGIPGSGVSYRTKLDKSANRRSKSVGHHKANNITTNEPLSVSLKFDKQSYSVVIVDENDQKVPPDIERLIRRENRDEIQKLYKQKEAEINEQTTKLLELHKQTFQERTPQQLKQLSTQSISFDLPLPNEKEIFSELKAEAMGELSILNKLKLFLPSERKAFLDNVQKEAKEQYKTDTEKYEREKEKIEQQKQQRINLVEKIVEGDIDGMELWLEDFLADLDFPLETNVSFNVLSANTVYLDVDLPQMEEIPLNKASILKSGKLKVQNKSQREMREHYATMVGGTALHLCSYVFSLLPTCDTIIISGYTQVHNEATGHLDDQYIYSLKVDKATFYSLNIAEVHPIAAFENFEPIMNATKTYIFKEIEPYEPLESD</sequence>